<keyword evidence="1" id="KW-0238">DNA-binding</keyword>
<gene>
    <name evidence="4" type="ORF">V6984_11670</name>
</gene>
<dbReference type="PANTHER" id="PTHR30204">
    <property type="entry name" value="REDOX-CYCLING DRUG-SENSING TRANSCRIPTIONAL ACTIVATOR SOXR"/>
    <property type="match status" value="1"/>
</dbReference>
<organism evidence="4 5">
    <name type="scientific">Kineothrix sedimenti</name>
    <dbReference type="NCBI Taxonomy" id="3123317"/>
    <lineage>
        <taxon>Bacteria</taxon>
        <taxon>Bacillati</taxon>
        <taxon>Bacillota</taxon>
        <taxon>Clostridia</taxon>
        <taxon>Lachnospirales</taxon>
        <taxon>Lachnospiraceae</taxon>
        <taxon>Kineothrix</taxon>
    </lineage>
</organism>
<accession>A0ABZ3EPT6</accession>
<evidence type="ECO:0000256" key="2">
    <source>
        <dbReference type="SAM" id="Coils"/>
    </source>
</evidence>
<dbReference type="InterPro" id="IPR009061">
    <property type="entry name" value="DNA-bd_dom_put_sf"/>
</dbReference>
<proteinExistence type="predicted"/>
<dbReference type="CDD" id="cd01106">
    <property type="entry name" value="HTH_TipAL-Mta"/>
    <property type="match status" value="1"/>
</dbReference>
<dbReference type="SMART" id="SM00422">
    <property type="entry name" value="HTH_MERR"/>
    <property type="match status" value="1"/>
</dbReference>
<reference evidence="4 5" key="1">
    <citation type="submission" date="2024-02" db="EMBL/GenBank/DDBJ databases">
        <title>Bacterial strain from lacustrine sediment.</title>
        <authorList>
            <person name="Petit C."/>
            <person name="Fadhlaoui K."/>
        </authorList>
    </citation>
    <scope>NUCLEOTIDE SEQUENCE [LARGE SCALE GENOMIC DNA]</scope>
    <source>
        <strain evidence="4 5">IPX-CK</strain>
    </source>
</reference>
<dbReference type="EMBL" id="CP146256">
    <property type="protein sequence ID" value="XAH72191.1"/>
    <property type="molecule type" value="Genomic_DNA"/>
</dbReference>
<evidence type="ECO:0000313" key="4">
    <source>
        <dbReference type="EMBL" id="XAH72191.1"/>
    </source>
</evidence>
<name>A0ABZ3EPT6_9FIRM</name>
<feature type="domain" description="HTH merR-type" evidence="3">
    <location>
        <begin position="11"/>
        <end position="80"/>
    </location>
</feature>
<dbReference type="PANTHER" id="PTHR30204:SF96">
    <property type="entry name" value="CHROMOSOME-ANCHORING PROTEIN RACA"/>
    <property type="match status" value="1"/>
</dbReference>
<keyword evidence="2" id="KW-0175">Coiled coil</keyword>
<dbReference type="Gene3D" id="1.10.1660.10">
    <property type="match status" value="1"/>
</dbReference>
<dbReference type="Proteomes" id="UP001451571">
    <property type="component" value="Chromosome"/>
</dbReference>
<dbReference type="InterPro" id="IPR047057">
    <property type="entry name" value="MerR_fam"/>
</dbReference>
<feature type="coiled-coil region" evidence="2">
    <location>
        <begin position="88"/>
        <end position="118"/>
    </location>
</feature>
<dbReference type="RefSeq" id="WP_342755810.1">
    <property type="nucleotide sequence ID" value="NZ_CP146256.1"/>
</dbReference>
<dbReference type="Pfam" id="PF13411">
    <property type="entry name" value="MerR_1"/>
    <property type="match status" value="1"/>
</dbReference>
<dbReference type="PRINTS" id="PR00040">
    <property type="entry name" value="HTHMERR"/>
</dbReference>
<dbReference type="SUPFAM" id="SSF46955">
    <property type="entry name" value="Putative DNA-binding domain"/>
    <property type="match status" value="1"/>
</dbReference>
<evidence type="ECO:0000313" key="5">
    <source>
        <dbReference type="Proteomes" id="UP001451571"/>
    </source>
</evidence>
<evidence type="ECO:0000259" key="3">
    <source>
        <dbReference type="PROSITE" id="PS50937"/>
    </source>
</evidence>
<keyword evidence="5" id="KW-1185">Reference proteome</keyword>
<dbReference type="InterPro" id="IPR000551">
    <property type="entry name" value="MerR-type_HTH_dom"/>
</dbReference>
<dbReference type="PROSITE" id="PS50937">
    <property type="entry name" value="HTH_MERR_2"/>
    <property type="match status" value="1"/>
</dbReference>
<protein>
    <submittedName>
        <fullName evidence="4">MerR family transcriptional regulator</fullName>
    </submittedName>
</protein>
<evidence type="ECO:0000256" key="1">
    <source>
        <dbReference type="ARBA" id="ARBA00023125"/>
    </source>
</evidence>
<sequence length="266" mass="30230">MEKYKAIPEGYMTVGEVGRKMGVTVRTLQYYDKEGLLSPSSESAGGRRLYTDKDVIKLYQILSLKHLGFSLDDIKNRLITLDTPADVADALTEQAAGIRQKMEALSASLKEIETLQAEVLQMQFVDFKKYADIIVNLQMKNESYWLIKHFDDKTLDHFRNRFDMDSGAAMMEAFTRLQSEAIRLQKDSIPPESEKGQDLAKEFWEMLIDFTGGDMNMLSKLMETESINGPDNEWNQKQAIASSFIEPALGAYFTALGYNPFEESVK</sequence>